<dbReference type="AlphaFoldDB" id="A0A6J7HHQ9"/>
<proteinExistence type="inferred from homology"/>
<dbReference type="InterPro" id="IPR002347">
    <property type="entry name" value="SDR_fam"/>
</dbReference>
<dbReference type="SUPFAM" id="SSF51735">
    <property type="entry name" value="NAD(P)-binding Rossmann-fold domains"/>
    <property type="match status" value="1"/>
</dbReference>
<dbReference type="Gene3D" id="3.40.50.720">
    <property type="entry name" value="NAD(P)-binding Rossmann-like Domain"/>
    <property type="match status" value="1"/>
</dbReference>
<dbReference type="PANTHER" id="PTHR24321">
    <property type="entry name" value="DEHYDROGENASES, SHORT CHAIN"/>
    <property type="match status" value="1"/>
</dbReference>
<dbReference type="InterPro" id="IPR036291">
    <property type="entry name" value="NAD(P)-bd_dom_sf"/>
</dbReference>
<evidence type="ECO:0000313" key="3">
    <source>
        <dbReference type="EMBL" id="CAB4920501.1"/>
    </source>
</evidence>
<reference evidence="3" key="1">
    <citation type="submission" date="2020-05" db="EMBL/GenBank/DDBJ databases">
        <authorList>
            <person name="Chiriac C."/>
            <person name="Salcher M."/>
            <person name="Ghai R."/>
            <person name="Kavagutti S V."/>
        </authorList>
    </citation>
    <scope>NUCLEOTIDE SEQUENCE</scope>
</reference>
<dbReference type="PANTHER" id="PTHR24321:SF8">
    <property type="entry name" value="ESTRADIOL 17-BETA-DEHYDROGENASE 8-RELATED"/>
    <property type="match status" value="1"/>
</dbReference>
<dbReference type="FunFam" id="3.40.50.720:FF:000084">
    <property type="entry name" value="Short-chain dehydrogenase reductase"/>
    <property type="match status" value="1"/>
</dbReference>
<accession>A0A6J7HHQ9</accession>
<dbReference type="PROSITE" id="PS00061">
    <property type="entry name" value="ADH_SHORT"/>
    <property type="match status" value="1"/>
</dbReference>
<dbReference type="PRINTS" id="PR00081">
    <property type="entry name" value="GDHRDH"/>
</dbReference>
<dbReference type="InterPro" id="IPR020904">
    <property type="entry name" value="Sc_DH/Rdtase_CS"/>
</dbReference>
<dbReference type="GO" id="GO:0016491">
    <property type="term" value="F:oxidoreductase activity"/>
    <property type="evidence" value="ECO:0007669"/>
    <property type="project" value="UniProtKB-KW"/>
</dbReference>
<sequence>MTMESDVESIASRTLTEFGGIDILVNNAAIVNVHGDWTEITVEEWDRVQAVNLRSCFLTLRSCHSALSTSTAGRIINISSITALTGQARILHYASSKGGVMAFTRSLARELGPEGITVNSVVPGAIKTEAEVEIFGDLQDAPTILEQQAIKRRGIPEDVAAAVAFLASDEASFITGQSIVVDGGWVMH</sequence>
<dbReference type="PRINTS" id="PR00080">
    <property type="entry name" value="SDRFAMILY"/>
</dbReference>
<name>A0A6J7HHQ9_9ZZZZ</name>
<organism evidence="3">
    <name type="scientific">freshwater metagenome</name>
    <dbReference type="NCBI Taxonomy" id="449393"/>
    <lineage>
        <taxon>unclassified sequences</taxon>
        <taxon>metagenomes</taxon>
        <taxon>ecological metagenomes</taxon>
    </lineage>
</organism>
<protein>
    <submittedName>
        <fullName evidence="3">Unannotated protein</fullName>
    </submittedName>
</protein>
<dbReference type="Pfam" id="PF13561">
    <property type="entry name" value="adh_short_C2"/>
    <property type="match status" value="1"/>
</dbReference>
<comment type="similarity">
    <text evidence="1">Belongs to the short-chain dehydrogenases/reductases (SDR) family.</text>
</comment>
<dbReference type="EMBL" id="CAFBNB010000021">
    <property type="protein sequence ID" value="CAB4920501.1"/>
    <property type="molecule type" value="Genomic_DNA"/>
</dbReference>
<keyword evidence="2" id="KW-0560">Oxidoreductase</keyword>
<evidence type="ECO:0000256" key="1">
    <source>
        <dbReference type="ARBA" id="ARBA00006484"/>
    </source>
</evidence>
<gene>
    <name evidence="3" type="ORF">UFOPK3720_00196</name>
</gene>
<dbReference type="CDD" id="cd05233">
    <property type="entry name" value="SDR_c"/>
    <property type="match status" value="1"/>
</dbReference>
<evidence type="ECO:0000256" key="2">
    <source>
        <dbReference type="ARBA" id="ARBA00023002"/>
    </source>
</evidence>